<feature type="chain" id="PRO_5039408392" description="Lipoprotein" evidence="1">
    <location>
        <begin position="24"/>
        <end position="127"/>
    </location>
</feature>
<evidence type="ECO:0000256" key="1">
    <source>
        <dbReference type="SAM" id="SignalP"/>
    </source>
</evidence>
<organism evidence="2">
    <name type="scientific">Metalysinibacillus saudimassiliensis</name>
    <dbReference type="NCBI Taxonomy" id="1461583"/>
    <lineage>
        <taxon>Bacteria</taxon>
        <taxon>Bacillati</taxon>
        <taxon>Bacillota</taxon>
        <taxon>Bacilli</taxon>
        <taxon>Bacillales</taxon>
        <taxon>Caryophanaceae</taxon>
        <taxon>Metalysinibacillus</taxon>
    </lineage>
</organism>
<dbReference type="PATRIC" id="fig|1461583.4.peg.1028"/>
<protein>
    <recommendedName>
        <fullName evidence="3">Lipoprotein</fullName>
    </recommendedName>
</protein>
<dbReference type="AlphaFoldDB" id="A0A078MB41"/>
<accession>A0A078MB41</accession>
<gene>
    <name evidence="2" type="ORF">BN1050_01067</name>
</gene>
<evidence type="ECO:0000313" key="2">
    <source>
        <dbReference type="EMBL" id="CEA01911.1"/>
    </source>
</evidence>
<proteinExistence type="predicted"/>
<reference evidence="2" key="1">
    <citation type="submission" date="2014-07" db="EMBL/GenBank/DDBJ databases">
        <authorList>
            <person name="Urmite Genomes Urmite Genomes"/>
        </authorList>
    </citation>
    <scope>NUCLEOTIDE SEQUENCE</scope>
    <source>
        <strain evidence="2">13S34_air</strain>
    </source>
</reference>
<sequence>MKQHKKYKLGMVGLLSAALLLGACQSKEVVEVKPPVQENMKLESEQTGDKIDTTQPNQTYVVKEGDYKTFLESYEKQYKEDGWDVVLDAKPDFMTFEKEGKQVKVMPVETEEGIKVFLYEEVAEQQS</sequence>
<dbReference type="HOGENOM" id="CLU_1967870_0_0_9"/>
<dbReference type="EMBL" id="LN483074">
    <property type="protein sequence ID" value="CEA01911.1"/>
    <property type="molecule type" value="Genomic_DNA"/>
</dbReference>
<keyword evidence="1" id="KW-0732">Signal</keyword>
<feature type="signal peptide" evidence="1">
    <location>
        <begin position="1"/>
        <end position="23"/>
    </location>
</feature>
<name>A0A078MB41_9BACL</name>
<evidence type="ECO:0008006" key="3">
    <source>
        <dbReference type="Google" id="ProtNLM"/>
    </source>
</evidence>
<dbReference type="PROSITE" id="PS51257">
    <property type="entry name" value="PROKAR_LIPOPROTEIN"/>
    <property type="match status" value="1"/>
</dbReference>